<evidence type="ECO:0000256" key="10">
    <source>
        <dbReference type="ARBA" id="ARBA00049893"/>
    </source>
</evidence>
<organism evidence="12 13">
    <name type="scientific">Pseudoflavonifractor capillosus</name>
    <dbReference type="NCBI Taxonomy" id="106588"/>
    <lineage>
        <taxon>Bacteria</taxon>
        <taxon>Bacillati</taxon>
        <taxon>Bacillota</taxon>
        <taxon>Clostridia</taxon>
        <taxon>Eubacteriales</taxon>
        <taxon>Oscillospiraceae</taxon>
        <taxon>Pseudoflavonifractor</taxon>
    </lineage>
</organism>
<dbReference type="PANTHER" id="PTHR30616:SF2">
    <property type="entry name" value="PURINE NUCLEOSIDE PHOSPHORYLASE LACC1"/>
    <property type="match status" value="1"/>
</dbReference>
<evidence type="ECO:0000256" key="6">
    <source>
        <dbReference type="ARBA" id="ARBA00022801"/>
    </source>
</evidence>
<name>A0A921MLA2_9FIRM</name>
<dbReference type="Gene3D" id="3.60.140.10">
    <property type="entry name" value="CNF1/YfiH-like putative cysteine hydrolases"/>
    <property type="match status" value="1"/>
</dbReference>
<evidence type="ECO:0000256" key="3">
    <source>
        <dbReference type="ARBA" id="ARBA00007353"/>
    </source>
</evidence>
<reference evidence="12" key="1">
    <citation type="journal article" date="2021" name="PeerJ">
        <title>Extensive microbial diversity within the chicken gut microbiome revealed by metagenomics and culture.</title>
        <authorList>
            <person name="Gilroy R."/>
            <person name="Ravi A."/>
            <person name="Getino M."/>
            <person name="Pursley I."/>
            <person name="Horton D.L."/>
            <person name="Alikhan N.F."/>
            <person name="Baker D."/>
            <person name="Gharbi K."/>
            <person name="Hall N."/>
            <person name="Watson M."/>
            <person name="Adriaenssens E.M."/>
            <person name="Foster-Nyarko E."/>
            <person name="Jarju S."/>
            <person name="Secka A."/>
            <person name="Antonio M."/>
            <person name="Oren A."/>
            <person name="Chaudhuri R.R."/>
            <person name="La Ragione R."/>
            <person name="Hildebrand F."/>
            <person name="Pallen M.J."/>
        </authorList>
    </citation>
    <scope>NUCLEOTIDE SEQUENCE</scope>
    <source>
        <strain evidence="12">CHK179-5677</strain>
    </source>
</reference>
<dbReference type="RefSeq" id="WP_295369843.1">
    <property type="nucleotide sequence ID" value="NZ_DYUC01000032.1"/>
</dbReference>
<keyword evidence="4" id="KW-0808">Transferase</keyword>
<dbReference type="SUPFAM" id="SSF64438">
    <property type="entry name" value="CNF1/YfiH-like putative cysteine hydrolases"/>
    <property type="match status" value="1"/>
</dbReference>
<evidence type="ECO:0000256" key="9">
    <source>
        <dbReference type="ARBA" id="ARBA00048968"/>
    </source>
</evidence>
<evidence type="ECO:0000256" key="8">
    <source>
        <dbReference type="ARBA" id="ARBA00047989"/>
    </source>
</evidence>
<dbReference type="InterPro" id="IPR038371">
    <property type="entry name" value="Cu_polyphenol_OxRdtase_sf"/>
</dbReference>
<evidence type="ECO:0000256" key="1">
    <source>
        <dbReference type="ARBA" id="ARBA00000553"/>
    </source>
</evidence>
<dbReference type="Pfam" id="PF02578">
    <property type="entry name" value="Cu-oxidase_4"/>
    <property type="match status" value="1"/>
</dbReference>
<comment type="similarity">
    <text evidence="3 11">Belongs to the purine nucleoside phosphorylase YfiH/LACC1 family.</text>
</comment>
<comment type="caution">
    <text evidence="12">The sequence shown here is derived from an EMBL/GenBank/DDBJ whole genome shotgun (WGS) entry which is preliminary data.</text>
</comment>
<comment type="function">
    <text evidence="2">Purine nucleoside enzyme that catalyzes the phosphorolysis of adenosine and inosine nucleosides, yielding D-ribose 1-phosphate and the respective free bases, adenine and hypoxanthine. Also catalyzes the phosphorolysis of S-methyl-5'-thioadenosine into adenine and S-methyl-5-thio-alpha-D-ribose 1-phosphate. Also has adenosine deaminase activity.</text>
</comment>
<evidence type="ECO:0000256" key="2">
    <source>
        <dbReference type="ARBA" id="ARBA00003215"/>
    </source>
</evidence>
<dbReference type="InterPro" id="IPR003730">
    <property type="entry name" value="Cu_polyphenol_OxRdtase"/>
</dbReference>
<sequence length="272" mass="29241">MEFTEKTVNGVTFGQGADMGPGVVHGFSTRLGGVSQGIYASLNLGVNRGDDRQAVEENYRRFCTAIGADVDKVVFSNQVHGDTVRVCTAADAGSGLERKPDYEADGLITDVPGLCLVVFSADCLPILLHDPVRRVVAAVHAGWRGTANGIVERACEKMRDLYGCRSEDIRAAIGPGISRCCFETGEDVPNAMTSALGAGALKFIEAHPGGKFRVDLKGINTFRLLRQGLTEDHIAVSPDCTVCLHDKYWSHRFTKGERGSQGAAIALEWGKR</sequence>
<comment type="catalytic activity">
    <reaction evidence="9">
        <text>adenosine + phosphate = alpha-D-ribose 1-phosphate + adenine</text>
        <dbReference type="Rhea" id="RHEA:27642"/>
        <dbReference type="ChEBI" id="CHEBI:16335"/>
        <dbReference type="ChEBI" id="CHEBI:16708"/>
        <dbReference type="ChEBI" id="CHEBI:43474"/>
        <dbReference type="ChEBI" id="CHEBI:57720"/>
        <dbReference type="EC" id="2.4.2.1"/>
    </reaction>
    <physiologicalReaction direction="left-to-right" evidence="9">
        <dbReference type="Rhea" id="RHEA:27643"/>
    </physiologicalReaction>
</comment>
<dbReference type="Proteomes" id="UP000760668">
    <property type="component" value="Unassembled WGS sequence"/>
</dbReference>
<dbReference type="AlphaFoldDB" id="A0A921MLA2"/>
<evidence type="ECO:0000313" key="13">
    <source>
        <dbReference type="Proteomes" id="UP000760668"/>
    </source>
</evidence>
<evidence type="ECO:0000256" key="7">
    <source>
        <dbReference type="ARBA" id="ARBA00022833"/>
    </source>
</evidence>
<comment type="catalytic activity">
    <reaction evidence="1">
        <text>inosine + phosphate = alpha-D-ribose 1-phosphate + hypoxanthine</text>
        <dbReference type="Rhea" id="RHEA:27646"/>
        <dbReference type="ChEBI" id="CHEBI:17368"/>
        <dbReference type="ChEBI" id="CHEBI:17596"/>
        <dbReference type="ChEBI" id="CHEBI:43474"/>
        <dbReference type="ChEBI" id="CHEBI:57720"/>
        <dbReference type="EC" id="2.4.2.1"/>
    </reaction>
    <physiologicalReaction direction="left-to-right" evidence="1">
        <dbReference type="Rhea" id="RHEA:27647"/>
    </physiologicalReaction>
</comment>
<dbReference type="EMBL" id="DYUC01000032">
    <property type="protein sequence ID" value="HJG86176.1"/>
    <property type="molecule type" value="Genomic_DNA"/>
</dbReference>
<evidence type="ECO:0000256" key="5">
    <source>
        <dbReference type="ARBA" id="ARBA00022723"/>
    </source>
</evidence>
<reference evidence="12" key="2">
    <citation type="submission" date="2021-09" db="EMBL/GenBank/DDBJ databases">
        <authorList>
            <person name="Gilroy R."/>
        </authorList>
    </citation>
    <scope>NUCLEOTIDE SEQUENCE</scope>
    <source>
        <strain evidence="12">CHK179-5677</strain>
    </source>
</reference>
<evidence type="ECO:0000256" key="4">
    <source>
        <dbReference type="ARBA" id="ARBA00022679"/>
    </source>
</evidence>
<keyword evidence="5" id="KW-0479">Metal-binding</keyword>
<gene>
    <name evidence="12" type="primary">pgeF</name>
    <name evidence="12" type="ORF">K8V01_04025</name>
</gene>
<dbReference type="GO" id="GO:0005507">
    <property type="term" value="F:copper ion binding"/>
    <property type="evidence" value="ECO:0007669"/>
    <property type="project" value="TreeGrafter"/>
</dbReference>
<evidence type="ECO:0000313" key="12">
    <source>
        <dbReference type="EMBL" id="HJG86176.1"/>
    </source>
</evidence>
<keyword evidence="7" id="KW-0862">Zinc</keyword>
<comment type="catalytic activity">
    <reaction evidence="10">
        <text>S-methyl-5'-thioadenosine + phosphate = 5-(methylsulfanyl)-alpha-D-ribose 1-phosphate + adenine</text>
        <dbReference type="Rhea" id="RHEA:11852"/>
        <dbReference type="ChEBI" id="CHEBI:16708"/>
        <dbReference type="ChEBI" id="CHEBI:17509"/>
        <dbReference type="ChEBI" id="CHEBI:43474"/>
        <dbReference type="ChEBI" id="CHEBI:58533"/>
        <dbReference type="EC" id="2.4.2.28"/>
    </reaction>
    <physiologicalReaction direction="left-to-right" evidence="10">
        <dbReference type="Rhea" id="RHEA:11853"/>
    </physiologicalReaction>
</comment>
<protein>
    <recommendedName>
        <fullName evidence="11">Purine nucleoside phosphorylase</fullName>
    </recommendedName>
</protein>
<evidence type="ECO:0000256" key="11">
    <source>
        <dbReference type="RuleBase" id="RU361274"/>
    </source>
</evidence>
<dbReference type="CDD" id="cd16833">
    <property type="entry name" value="YfiH"/>
    <property type="match status" value="1"/>
</dbReference>
<dbReference type="PANTHER" id="PTHR30616">
    <property type="entry name" value="UNCHARACTERIZED PROTEIN YFIH"/>
    <property type="match status" value="1"/>
</dbReference>
<accession>A0A921MLA2</accession>
<proteinExistence type="inferred from homology"/>
<dbReference type="NCBIfam" id="TIGR00726">
    <property type="entry name" value="peptidoglycan editing factor PgeF"/>
    <property type="match status" value="1"/>
</dbReference>
<dbReference type="InterPro" id="IPR011324">
    <property type="entry name" value="Cytotoxic_necrot_fac-like_cat"/>
</dbReference>
<dbReference type="GO" id="GO:0016787">
    <property type="term" value="F:hydrolase activity"/>
    <property type="evidence" value="ECO:0007669"/>
    <property type="project" value="UniProtKB-KW"/>
</dbReference>
<comment type="catalytic activity">
    <reaction evidence="8">
        <text>adenosine + H2O + H(+) = inosine + NH4(+)</text>
        <dbReference type="Rhea" id="RHEA:24408"/>
        <dbReference type="ChEBI" id="CHEBI:15377"/>
        <dbReference type="ChEBI" id="CHEBI:15378"/>
        <dbReference type="ChEBI" id="CHEBI:16335"/>
        <dbReference type="ChEBI" id="CHEBI:17596"/>
        <dbReference type="ChEBI" id="CHEBI:28938"/>
        <dbReference type="EC" id="3.5.4.4"/>
    </reaction>
    <physiologicalReaction direction="left-to-right" evidence="8">
        <dbReference type="Rhea" id="RHEA:24409"/>
    </physiologicalReaction>
</comment>
<dbReference type="GO" id="GO:0017061">
    <property type="term" value="F:S-methyl-5-thioadenosine phosphorylase activity"/>
    <property type="evidence" value="ECO:0007669"/>
    <property type="project" value="UniProtKB-EC"/>
</dbReference>
<keyword evidence="6" id="KW-0378">Hydrolase</keyword>